<dbReference type="GO" id="GO:0005615">
    <property type="term" value="C:extracellular space"/>
    <property type="evidence" value="ECO:0007669"/>
    <property type="project" value="TreeGrafter"/>
</dbReference>
<name>A0A1J1HLK9_9DIPT</name>
<organism evidence="2 3">
    <name type="scientific">Clunio marinus</name>
    <dbReference type="NCBI Taxonomy" id="568069"/>
    <lineage>
        <taxon>Eukaryota</taxon>
        <taxon>Metazoa</taxon>
        <taxon>Ecdysozoa</taxon>
        <taxon>Arthropoda</taxon>
        <taxon>Hexapoda</taxon>
        <taxon>Insecta</taxon>
        <taxon>Pterygota</taxon>
        <taxon>Neoptera</taxon>
        <taxon>Endopterygota</taxon>
        <taxon>Diptera</taxon>
        <taxon>Nematocera</taxon>
        <taxon>Chironomoidea</taxon>
        <taxon>Chironomidae</taxon>
        <taxon>Clunio</taxon>
    </lineage>
</organism>
<dbReference type="STRING" id="568069.A0A1J1HLK9"/>
<dbReference type="AlphaFoldDB" id="A0A1J1HLK9"/>
<dbReference type="InterPro" id="IPR050344">
    <property type="entry name" value="Peptidase_M1_aminopeptidases"/>
</dbReference>
<protein>
    <submittedName>
        <fullName evidence="2">CLUMA_CG002671, isoform A</fullName>
    </submittedName>
</protein>
<evidence type="ECO:0000259" key="1">
    <source>
        <dbReference type="Pfam" id="PF17900"/>
    </source>
</evidence>
<dbReference type="PANTHER" id="PTHR11533:SF174">
    <property type="entry name" value="PUROMYCIN-SENSITIVE AMINOPEPTIDASE-RELATED"/>
    <property type="match status" value="1"/>
</dbReference>
<dbReference type="Gene3D" id="2.60.40.1730">
    <property type="entry name" value="tricorn interacting facor f3 domain"/>
    <property type="match status" value="1"/>
</dbReference>
<dbReference type="GO" id="GO:0070006">
    <property type="term" value="F:metalloaminopeptidase activity"/>
    <property type="evidence" value="ECO:0007669"/>
    <property type="project" value="TreeGrafter"/>
</dbReference>
<dbReference type="Proteomes" id="UP000183832">
    <property type="component" value="Unassembled WGS sequence"/>
</dbReference>
<evidence type="ECO:0000313" key="3">
    <source>
        <dbReference type="Proteomes" id="UP000183832"/>
    </source>
</evidence>
<accession>A0A1J1HLK9</accession>
<sequence>MSKLGACVDGTLTWIGNNKLATFLGLVAFSLMNLRLSESVFPIYYDLLLHPDLTPGELGGDFNGAVKITLNITEETDVIVLHSHELTILSVNFSTPDMGVIESTYELLPEMEQLKVKLDSNIPIGDEYILDIDFEGSLRDKIVGFYSSTYKDPEGNDR</sequence>
<dbReference type="PANTHER" id="PTHR11533">
    <property type="entry name" value="PROTEASE M1 ZINC METALLOPROTEASE"/>
    <property type="match status" value="1"/>
</dbReference>
<dbReference type="GO" id="GO:0008270">
    <property type="term" value="F:zinc ion binding"/>
    <property type="evidence" value="ECO:0007669"/>
    <property type="project" value="TreeGrafter"/>
</dbReference>
<feature type="domain" description="Aminopeptidase N-like N-terminal" evidence="1">
    <location>
        <begin position="42"/>
        <end position="156"/>
    </location>
</feature>
<evidence type="ECO:0000313" key="2">
    <source>
        <dbReference type="EMBL" id="CRK88819.1"/>
    </source>
</evidence>
<dbReference type="SUPFAM" id="SSF63737">
    <property type="entry name" value="Leukotriene A4 hydrolase N-terminal domain"/>
    <property type="match status" value="1"/>
</dbReference>
<proteinExistence type="predicted"/>
<keyword evidence="3" id="KW-1185">Reference proteome</keyword>
<dbReference type="InterPro" id="IPR042097">
    <property type="entry name" value="Aminopeptidase_N-like_N_sf"/>
</dbReference>
<dbReference type="GO" id="GO:0042277">
    <property type="term" value="F:peptide binding"/>
    <property type="evidence" value="ECO:0007669"/>
    <property type="project" value="TreeGrafter"/>
</dbReference>
<gene>
    <name evidence="2" type="ORF">CLUMA_CG002671</name>
</gene>
<dbReference type="Pfam" id="PF17900">
    <property type="entry name" value="Peptidase_M1_N"/>
    <property type="match status" value="1"/>
</dbReference>
<dbReference type="EMBL" id="CVRI01000010">
    <property type="protein sequence ID" value="CRK88819.1"/>
    <property type="molecule type" value="Genomic_DNA"/>
</dbReference>
<reference evidence="2 3" key="1">
    <citation type="submission" date="2015-04" db="EMBL/GenBank/DDBJ databases">
        <authorList>
            <person name="Syromyatnikov M.Y."/>
            <person name="Popov V.N."/>
        </authorList>
    </citation>
    <scope>NUCLEOTIDE SEQUENCE [LARGE SCALE GENOMIC DNA]</scope>
</reference>
<dbReference type="InterPro" id="IPR045357">
    <property type="entry name" value="Aminopeptidase_N-like_N"/>
</dbReference>
<dbReference type="GO" id="GO:0016020">
    <property type="term" value="C:membrane"/>
    <property type="evidence" value="ECO:0007669"/>
    <property type="project" value="TreeGrafter"/>
</dbReference>
<dbReference type="GO" id="GO:0043171">
    <property type="term" value="P:peptide catabolic process"/>
    <property type="evidence" value="ECO:0007669"/>
    <property type="project" value="TreeGrafter"/>
</dbReference>
<dbReference type="GO" id="GO:0006508">
    <property type="term" value="P:proteolysis"/>
    <property type="evidence" value="ECO:0007669"/>
    <property type="project" value="TreeGrafter"/>
</dbReference>
<dbReference type="OrthoDB" id="10031169at2759"/>
<dbReference type="GO" id="GO:0005737">
    <property type="term" value="C:cytoplasm"/>
    <property type="evidence" value="ECO:0007669"/>
    <property type="project" value="TreeGrafter"/>
</dbReference>